<organism evidence="3 4">
    <name type="scientific">Paraburkholderia unamae</name>
    <dbReference type="NCBI Taxonomy" id="219649"/>
    <lineage>
        <taxon>Bacteria</taxon>
        <taxon>Pseudomonadati</taxon>
        <taxon>Pseudomonadota</taxon>
        <taxon>Betaproteobacteria</taxon>
        <taxon>Burkholderiales</taxon>
        <taxon>Burkholderiaceae</taxon>
        <taxon>Paraburkholderia</taxon>
    </lineage>
</organism>
<gene>
    <name evidence="3" type="ORF">C7402_108135</name>
</gene>
<proteinExistence type="inferred from homology"/>
<dbReference type="Gene3D" id="3.40.50.720">
    <property type="entry name" value="NAD(P)-binding Rossmann-like Domain"/>
    <property type="match status" value="1"/>
</dbReference>
<comment type="similarity">
    <text evidence="1">Belongs to the short-chain dehydrogenases/reductases (SDR) family.</text>
</comment>
<dbReference type="Pfam" id="PF13561">
    <property type="entry name" value="adh_short_C2"/>
    <property type="match status" value="1"/>
</dbReference>
<dbReference type="PRINTS" id="PR00080">
    <property type="entry name" value="SDRFAMILY"/>
</dbReference>
<sequence>MTFNFDLADKTVLVTGAFSGLGLHFSKTLAAQGCRVAMCGRRLALGQTLAQSLSDEGHTAHAFELDVTEANSVARCIEAVAGKLGQPVVLVNNAGVAHHSPALATTDESWNQTIDVNLNGVWRMTRAFAASLRDADAPGSVVNIASILGLRVAQQVTAYAVCKAGVIQMTKALALELARYRIRVNAIAPGYFETDLNRDFFETEAGAQLVKRIPQRRLGALSELDGPLLLLASGASSFMTGSVVTVDGGHLVSSL</sequence>
<dbReference type="PANTHER" id="PTHR42760">
    <property type="entry name" value="SHORT-CHAIN DEHYDROGENASES/REDUCTASES FAMILY MEMBER"/>
    <property type="match status" value="1"/>
</dbReference>
<dbReference type="EMBL" id="QEOB01000008">
    <property type="protein sequence ID" value="PVX82762.1"/>
    <property type="molecule type" value="Genomic_DNA"/>
</dbReference>
<name>A0ABX5KS28_9BURK</name>
<dbReference type="InterPro" id="IPR020904">
    <property type="entry name" value="Sc_DH/Rdtase_CS"/>
</dbReference>
<dbReference type="InterPro" id="IPR036291">
    <property type="entry name" value="NAD(P)-bd_dom_sf"/>
</dbReference>
<dbReference type="PROSITE" id="PS00061">
    <property type="entry name" value="ADH_SHORT"/>
    <property type="match status" value="1"/>
</dbReference>
<feature type="domain" description="Ketoreductase" evidence="2">
    <location>
        <begin position="10"/>
        <end position="169"/>
    </location>
</feature>
<evidence type="ECO:0000313" key="3">
    <source>
        <dbReference type="EMBL" id="PVX82762.1"/>
    </source>
</evidence>
<dbReference type="PANTHER" id="PTHR42760:SF135">
    <property type="entry name" value="BLL7886 PROTEIN"/>
    <property type="match status" value="1"/>
</dbReference>
<reference evidence="3 4" key="1">
    <citation type="submission" date="2018-05" db="EMBL/GenBank/DDBJ databases">
        <title>Genomic Encyclopedia of Type Strains, Phase IV (KMG-V): Genome sequencing to study the core and pangenomes of soil and plant-associated prokaryotes.</title>
        <authorList>
            <person name="Whitman W."/>
        </authorList>
    </citation>
    <scope>NUCLEOTIDE SEQUENCE [LARGE SCALE GENOMIC DNA]</scope>
    <source>
        <strain evidence="3 4">SCZa-39</strain>
    </source>
</reference>
<dbReference type="RefSeq" id="WP_116611547.1">
    <property type="nucleotide sequence ID" value="NZ_CAJZAT010000194.1"/>
</dbReference>
<dbReference type="SUPFAM" id="SSF51735">
    <property type="entry name" value="NAD(P)-binding Rossmann-fold domains"/>
    <property type="match status" value="1"/>
</dbReference>
<dbReference type="PRINTS" id="PR00081">
    <property type="entry name" value="GDHRDH"/>
</dbReference>
<dbReference type="InterPro" id="IPR002347">
    <property type="entry name" value="SDR_fam"/>
</dbReference>
<dbReference type="SMART" id="SM00822">
    <property type="entry name" value="PKS_KR"/>
    <property type="match status" value="1"/>
</dbReference>
<comment type="caution">
    <text evidence="3">The sequence shown here is derived from an EMBL/GenBank/DDBJ whole genome shotgun (WGS) entry which is preliminary data.</text>
</comment>
<dbReference type="Proteomes" id="UP000245712">
    <property type="component" value="Unassembled WGS sequence"/>
</dbReference>
<evidence type="ECO:0000259" key="2">
    <source>
        <dbReference type="SMART" id="SM00822"/>
    </source>
</evidence>
<dbReference type="InterPro" id="IPR057326">
    <property type="entry name" value="KR_dom"/>
</dbReference>
<accession>A0ABX5KS28</accession>
<keyword evidence="4" id="KW-1185">Reference proteome</keyword>
<evidence type="ECO:0000256" key="1">
    <source>
        <dbReference type="ARBA" id="ARBA00006484"/>
    </source>
</evidence>
<protein>
    <submittedName>
        <fullName evidence="3">NAD(P)-dependent dehydrogenase (Short-subunit alcohol dehydrogenase family)</fullName>
    </submittedName>
</protein>
<evidence type="ECO:0000313" key="4">
    <source>
        <dbReference type="Proteomes" id="UP000245712"/>
    </source>
</evidence>